<accession>A0ABW0Z4H1</accession>
<keyword evidence="8" id="KW-1185">Reference proteome</keyword>
<organism evidence="7 8">
    <name type="scientific">Streptomyces gamaensis</name>
    <dbReference type="NCBI Taxonomy" id="1763542"/>
    <lineage>
        <taxon>Bacteria</taxon>
        <taxon>Bacillati</taxon>
        <taxon>Actinomycetota</taxon>
        <taxon>Actinomycetes</taxon>
        <taxon>Kitasatosporales</taxon>
        <taxon>Streptomycetaceae</taxon>
        <taxon>Streptomyces</taxon>
    </lineage>
</organism>
<dbReference type="RefSeq" id="WP_390318610.1">
    <property type="nucleotide sequence ID" value="NZ_JBHSPB010000014.1"/>
</dbReference>
<dbReference type="NCBIfam" id="TIGR01806">
    <property type="entry name" value="CM_mono2"/>
    <property type="match status" value="1"/>
</dbReference>
<feature type="domain" description="Chorismate mutase" evidence="6">
    <location>
        <begin position="50"/>
        <end position="141"/>
    </location>
</feature>
<dbReference type="InterPro" id="IPR036263">
    <property type="entry name" value="Chorismate_II_sf"/>
</dbReference>
<dbReference type="SUPFAM" id="SSF48600">
    <property type="entry name" value="Chorismate mutase II"/>
    <property type="match status" value="1"/>
</dbReference>
<dbReference type="Pfam" id="PF01817">
    <property type="entry name" value="CM_2"/>
    <property type="match status" value="1"/>
</dbReference>
<dbReference type="InterPro" id="IPR008240">
    <property type="entry name" value="Chorismate_mutase_periplasmic"/>
</dbReference>
<dbReference type="InterPro" id="IPR051331">
    <property type="entry name" value="Chorismate_mutase-related"/>
</dbReference>
<keyword evidence="3 5" id="KW-0732">Signal</keyword>
<dbReference type="SMART" id="SM00830">
    <property type="entry name" value="CM_2"/>
    <property type="match status" value="1"/>
</dbReference>
<dbReference type="InterPro" id="IPR036979">
    <property type="entry name" value="CM_dom_sf"/>
</dbReference>
<dbReference type="GO" id="GO:0004106">
    <property type="term" value="F:chorismate mutase activity"/>
    <property type="evidence" value="ECO:0007669"/>
    <property type="project" value="UniProtKB-EC"/>
</dbReference>
<name>A0ABW0Z4H1_9ACTN</name>
<keyword evidence="4 7" id="KW-0413">Isomerase</keyword>
<dbReference type="PROSITE" id="PS51168">
    <property type="entry name" value="CHORISMATE_MUT_2"/>
    <property type="match status" value="1"/>
</dbReference>
<gene>
    <name evidence="7" type="ORF">ACFP1Z_22015</name>
</gene>
<evidence type="ECO:0000256" key="3">
    <source>
        <dbReference type="ARBA" id="ARBA00022729"/>
    </source>
</evidence>
<evidence type="ECO:0000313" key="7">
    <source>
        <dbReference type="EMBL" id="MFC5722848.1"/>
    </source>
</evidence>
<dbReference type="PANTHER" id="PTHR38041:SF2">
    <property type="entry name" value="SECRETED CHORISMATE MUTASE"/>
    <property type="match status" value="1"/>
</dbReference>
<dbReference type="EC" id="5.4.99.5" evidence="2"/>
<dbReference type="NCBIfam" id="NF006741">
    <property type="entry name" value="PRK09269.1"/>
    <property type="match status" value="1"/>
</dbReference>
<dbReference type="Gene3D" id="1.20.59.10">
    <property type="entry name" value="Chorismate mutase"/>
    <property type="match status" value="1"/>
</dbReference>
<dbReference type="Proteomes" id="UP001596083">
    <property type="component" value="Unassembled WGS sequence"/>
</dbReference>
<evidence type="ECO:0000259" key="6">
    <source>
        <dbReference type="PROSITE" id="PS51168"/>
    </source>
</evidence>
<dbReference type="PANTHER" id="PTHR38041">
    <property type="entry name" value="CHORISMATE MUTASE"/>
    <property type="match status" value="1"/>
</dbReference>
<comment type="pathway">
    <text evidence="1">Metabolic intermediate biosynthesis; prephenate biosynthesis; prephenate from chorismate: step 1/1.</text>
</comment>
<protein>
    <recommendedName>
        <fullName evidence="2">chorismate mutase</fullName>
        <ecNumber evidence="2">5.4.99.5</ecNumber>
    </recommendedName>
</protein>
<feature type="chain" id="PRO_5045614271" description="chorismate mutase" evidence="5">
    <location>
        <begin position="42"/>
        <end position="224"/>
    </location>
</feature>
<proteinExistence type="predicted"/>
<feature type="signal peptide" evidence="5">
    <location>
        <begin position="1"/>
        <end position="41"/>
    </location>
</feature>
<dbReference type="InterPro" id="IPR002701">
    <property type="entry name" value="CM_II_prokaryot"/>
</dbReference>
<evidence type="ECO:0000313" key="8">
    <source>
        <dbReference type="Proteomes" id="UP001596083"/>
    </source>
</evidence>
<dbReference type="EMBL" id="JBHSPB010000014">
    <property type="protein sequence ID" value="MFC5722848.1"/>
    <property type="molecule type" value="Genomic_DNA"/>
</dbReference>
<evidence type="ECO:0000256" key="1">
    <source>
        <dbReference type="ARBA" id="ARBA00004817"/>
    </source>
</evidence>
<comment type="caution">
    <text evidence="7">The sequence shown here is derived from an EMBL/GenBank/DDBJ whole genome shotgun (WGS) entry which is preliminary data.</text>
</comment>
<sequence length="224" mass="24424">MSFLPRHGRCTRTPRRAQGLTLAAAGAGLAASLFLAAPAHAVTPDRTDTTTAAQTTDSGHRTAEQHVEALARLAAQRLATADQVAASKWISDKPIEDPEREKQVLDAMDAEAQRLGIDRATVERVFQDQMEANKYVQHQLHDYWREHSDQAPTTAPDLSTIREEINRINAGLLTAIQGAQPLLSAPQCSGVREKAYRTTVHDLRLDALHAQGLRRALTGLCSPA</sequence>
<evidence type="ECO:0000256" key="4">
    <source>
        <dbReference type="ARBA" id="ARBA00023235"/>
    </source>
</evidence>
<evidence type="ECO:0000256" key="5">
    <source>
        <dbReference type="SAM" id="SignalP"/>
    </source>
</evidence>
<evidence type="ECO:0000256" key="2">
    <source>
        <dbReference type="ARBA" id="ARBA00012404"/>
    </source>
</evidence>
<reference evidence="8" key="1">
    <citation type="journal article" date="2019" name="Int. J. Syst. Evol. Microbiol.">
        <title>The Global Catalogue of Microorganisms (GCM) 10K type strain sequencing project: providing services to taxonomists for standard genome sequencing and annotation.</title>
        <authorList>
            <consortium name="The Broad Institute Genomics Platform"/>
            <consortium name="The Broad Institute Genome Sequencing Center for Infectious Disease"/>
            <person name="Wu L."/>
            <person name="Ma J."/>
        </authorList>
    </citation>
    <scope>NUCLEOTIDE SEQUENCE [LARGE SCALE GENOMIC DNA]</scope>
    <source>
        <strain evidence="8">CGMCC 4.7304</strain>
    </source>
</reference>